<dbReference type="GO" id="GO:0016779">
    <property type="term" value="F:nucleotidyltransferase activity"/>
    <property type="evidence" value="ECO:0007669"/>
    <property type="project" value="UniProtKB-KW"/>
</dbReference>
<evidence type="ECO:0000256" key="5">
    <source>
        <dbReference type="SAM" id="Phobius"/>
    </source>
</evidence>
<keyword evidence="3 5" id="KW-1133">Transmembrane helix</keyword>
<dbReference type="PANTHER" id="PTHR35285:SF1">
    <property type="entry name" value="2-C-METHYL-D-ERYTHRITOL 4-PHOSPHATE CYTIDYLYLTRANSFERASE"/>
    <property type="match status" value="1"/>
</dbReference>
<feature type="transmembrane region" description="Helical" evidence="5">
    <location>
        <begin position="286"/>
        <end position="306"/>
    </location>
</feature>
<dbReference type="Proteomes" id="UP001163823">
    <property type="component" value="Chromosome 9"/>
</dbReference>
<comment type="caution">
    <text evidence="8">The sequence shown here is derived from an EMBL/GenBank/DDBJ whole genome shotgun (WGS) entry which is preliminary data.</text>
</comment>
<evidence type="ECO:0000259" key="7">
    <source>
        <dbReference type="Pfam" id="PF20520"/>
    </source>
</evidence>
<dbReference type="AlphaFoldDB" id="A0AAD7LC98"/>
<keyword evidence="9" id="KW-1185">Reference proteome</keyword>
<dbReference type="EMBL" id="JARAOO010000009">
    <property type="protein sequence ID" value="KAJ7955464.1"/>
    <property type="molecule type" value="Genomic_DNA"/>
</dbReference>
<evidence type="ECO:0000313" key="8">
    <source>
        <dbReference type="EMBL" id="KAJ7955464.1"/>
    </source>
</evidence>
<evidence type="ECO:0000256" key="4">
    <source>
        <dbReference type="ARBA" id="ARBA00023136"/>
    </source>
</evidence>
<evidence type="ECO:0000313" key="9">
    <source>
        <dbReference type="Proteomes" id="UP001163823"/>
    </source>
</evidence>
<sequence length="317" mass="34444">MKVTAKVMVVPLVALLVAVIPYGFASPSTVPAFVWSPYLSLFPDKELKEAVNYQIIPSKDLAKSVLTEAGWSNILCTGKKLQKPLDLAVVFVGSKLQSSDISASKHADQPLLEMLKASFTGSNFSLAFPYVSASEEEAMENLLVSGFAENCVHSLEMRNVALIGSCSIEDGNNKKNVALGSVQEYLVSRMKERHEEQTDLVVFCSSGSHSAKLSESEIFSDLISSVEQSGAKYVVLYVSDPFRSIQYPSYRQLERFLAEGAPGNGSVNSTLCDEVCQIKSSLLEGVFVGIVLLIILISGLCCMMGIDTPTRFETPQD</sequence>
<dbReference type="PANTHER" id="PTHR35285">
    <property type="entry name" value="2-C-METHYL-D-ERYTHRITOL 4-PHOSPHATE CYTIDYLYLTRANSFERASE"/>
    <property type="match status" value="1"/>
</dbReference>
<comment type="subcellular location">
    <subcellularLocation>
        <location evidence="1">Membrane</location>
        <topology evidence="1">Single-pass membrane protein</topology>
    </subcellularLocation>
</comment>
<reference evidence="8" key="1">
    <citation type="journal article" date="2023" name="Science">
        <title>Elucidation of the pathway for biosynthesis of saponin adjuvants from the soapbark tree.</title>
        <authorList>
            <person name="Reed J."/>
            <person name="Orme A."/>
            <person name="El-Demerdash A."/>
            <person name="Owen C."/>
            <person name="Martin L.B.B."/>
            <person name="Misra R.C."/>
            <person name="Kikuchi S."/>
            <person name="Rejzek M."/>
            <person name="Martin A.C."/>
            <person name="Harkess A."/>
            <person name="Leebens-Mack J."/>
            <person name="Louveau T."/>
            <person name="Stephenson M.J."/>
            <person name="Osbourn A."/>
        </authorList>
    </citation>
    <scope>NUCLEOTIDE SEQUENCE</scope>
    <source>
        <strain evidence="8">S10</strain>
    </source>
</reference>
<feature type="chain" id="PRO_5041998113" evidence="6">
    <location>
        <begin position="26"/>
        <end position="317"/>
    </location>
</feature>
<dbReference type="Pfam" id="PF20520">
    <property type="entry name" value="Ac45-VOA1_TM"/>
    <property type="match status" value="1"/>
</dbReference>
<protein>
    <submittedName>
        <fullName evidence="8">2-C-methyl-D-erythritol 4-phosphate cytidylyltransferase</fullName>
    </submittedName>
</protein>
<keyword evidence="8" id="KW-0548">Nucleotidyltransferase</keyword>
<accession>A0AAD7LC98</accession>
<feature type="signal peptide" evidence="6">
    <location>
        <begin position="1"/>
        <end position="25"/>
    </location>
</feature>
<proteinExistence type="predicted"/>
<keyword evidence="2 5" id="KW-0812">Transmembrane</keyword>
<keyword evidence="6" id="KW-0732">Signal</keyword>
<dbReference type="GO" id="GO:0016020">
    <property type="term" value="C:membrane"/>
    <property type="evidence" value="ECO:0007669"/>
    <property type="project" value="UniProtKB-SubCell"/>
</dbReference>
<dbReference type="KEGG" id="qsa:O6P43_022054"/>
<keyword evidence="4 5" id="KW-0472">Membrane</keyword>
<evidence type="ECO:0000256" key="3">
    <source>
        <dbReference type="ARBA" id="ARBA00022989"/>
    </source>
</evidence>
<evidence type="ECO:0000256" key="2">
    <source>
        <dbReference type="ARBA" id="ARBA00022692"/>
    </source>
</evidence>
<keyword evidence="8" id="KW-0808">Transferase</keyword>
<name>A0AAD7LC98_QUISA</name>
<organism evidence="8 9">
    <name type="scientific">Quillaja saponaria</name>
    <name type="common">Soap bark tree</name>
    <dbReference type="NCBI Taxonomy" id="32244"/>
    <lineage>
        <taxon>Eukaryota</taxon>
        <taxon>Viridiplantae</taxon>
        <taxon>Streptophyta</taxon>
        <taxon>Embryophyta</taxon>
        <taxon>Tracheophyta</taxon>
        <taxon>Spermatophyta</taxon>
        <taxon>Magnoliopsida</taxon>
        <taxon>eudicotyledons</taxon>
        <taxon>Gunneridae</taxon>
        <taxon>Pentapetalae</taxon>
        <taxon>rosids</taxon>
        <taxon>fabids</taxon>
        <taxon>Fabales</taxon>
        <taxon>Quillajaceae</taxon>
        <taxon>Quillaja</taxon>
    </lineage>
</organism>
<gene>
    <name evidence="8" type="ORF">O6P43_022054</name>
</gene>
<dbReference type="InterPro" id="IPR046756">
    <property type="entry name" value="VAS1/VOA1_TM"/>
</dbReference>
<feature type="domain" description="V-type proton ATPase subunit S1/VOA1 transmembrane" evidence="7">
    <location>
        <begin position="282"/>
        <end position="313"/>
    </location>
</feature>
<evidence type="ECO:0000256" key="6">
    <source>
        <dbReference type="SAM" id="SignalP"/>
    </source>
</evidence>
<evidence type="ECO:0000256" key="1">
    <source>
        <dbReference type="ARBA" id="ARBA00004167"/>
    </source>
</evidence>